<dbReference type="EMBL" id="NIDE01000017">
    <property type="protein sequence ID" value="OWK35558.1"/>
    <property type="molecule type" value="Genomic_DNA"/>
</dbReference>
<keyword evidence="2" id="KW-1185">Reference proteome</keyword>
<evidence type="ECO:0000313" key="1">
    <source>
        <dbReference type="EMBL" id="OWK35558.1"/>
    </source>
</evidence>
<gene>
    <name evidence="1" type="ORF">FRUB_08121</name>
</gene>
<comment type="caution">
    <text evidence="1">The sequence shown here is derived from an EMBL/GenBank/DDBJ whole genome shotgun (WGS) entry which is preliminary data.</text>
</comment>
<sequence>MQEARGTTGFGGMGDGPVVYFRRLEKGTLVLECDKIAR</sequence>
<dbReference type="AlphaFoldDB" id="A0A225DAI5"/>
<protein>
    <submittedName>
        <fullName evidence="1">Uncharacterized protein</fullName>
    </submittedName>
</protein>
<evidence type="ECO:0000313" key="2">
    <source>
        <dbReference type="Proteomes" id="UP000214646"/>
    </source>
</evidence>
<organism evidence="1 2">
    <name type="scientific">Fimbriiglobus ruber</name>
    <dbReference type="NCBI Taxonomy" id="1908690"/>
    <lineage>
        <taxon>Bacteria</taxon>
        <taxon>Pseudomonadati</taxon>
        <taxon>Planctomycetota</taxon>
        <taxon>Planctomycetia</taxon>
        <taxon>Gemmatales</taxon>
        <taxon>Gemmataceae</taxon>
        <taxon>Fimbriiglobus</taxon>
    </lineage>
</organism>
<proteinExistence type="predicted"/>
<dbReference type="Proteomes" id="UP000214646">
    <property type="component" value="Unassembled WGS sequence"/>
</dbReference>
<accession>A0A225DAI5</accession>
<reference evidence="2" key="1">
    <citation type="submission" date="2017-06" db="EMBL/GenBank/DDBJ databases">
        <title>Genome analysis of Fimbriiglobus ruber SP5, the first member of the order Planctomycetales with confirmed chitinolytic capability.</title>
        <authorList>
            <person name="Ravin N.V."/>
            <person name="Rakitin A.L."/>
            <person name="Ivanova A.A."/>
            <person name="Beletsky A.V."/>
            <person name="Kulichevskaya I.S."/>
            <person name="Mardanov A.V."/>
            <person name="Dedysh S.N."/>
        </authorList>
    </citation>
    <scope>NUCLEOTIDE SEQUENCE [LARGE SCALE GENOMIC DNA]</scope>
    <source>
        <strain evidence="2">SP5</strain>
    </source>
</reference>
<name>A0A225DAI5_9BACT</name>